<dbReference type="Gene3D" id="2.150.10.10">
    <property type="entry name" value="Serralysin-like metalloprotease, C-terminal"/>
    <property type="match status" value="2"/>
</dbReference>
<dbReference type="SUPFAM" id="SSF51445">
    <property type="entry name" value="(Trans)glycosidases"/>
    <property type="match status" value="1"/>
</dbReference>
<proteinExistence type="predicted"/>
<dbReference type="Gene3D" id="3.20.20.80">
    <property type="entry name" value="Glycosidases"/>
    <property type="match status" value="1"/>
</dbReference>
<dbReference type="PROSITE" id="PS00330">
    <property type="entry name" value="HEMOLYSIN_CALCIUM"/>
    <property type="match status" value="2"/>
</dbReference>
<evidence type="ECO:0000256" key="1">
    <source>
        <dbReference type="ARBA" id="ARBA00004370"/>
    </source>
</evidence>
<evidence type="ECO:0000313" key="10">
    <source>
        <dbReference type="Proteomes" id="UP000322545"/>
    </source>
</evidence>
<dbReference type="InterPro" id="IPR011049">
    <property type="entry name" value="Serralysin-like_metalloprot_C"/>
</dbReference>
<dbReference type="InterPro" id="IPR001343">
    <property type="entry name" value="Hemolysn_Ca-bd"/>
</dbReference>
<dbReference type="PRINTS" id="PR00313">
    <property type="entry name" value="CABNDNGRPT"/>
</dbReference>
<keyword evidence="4" id="KW-0800">Toxin</keyword>
<organism evidence="9 10">
    <name type="scientific">Roseovarius litoreus</name>
    <dbReference type="NCBI Taxonomy" id="1155722"/>
    <lineage>
        <taxon>Bacteria</taxon>
        <taxon>Pseudomonadati</taxon>
        <taxon>Pseudomonadota</taxon>
        <taxon>Alphaproteobacteria</taxon>
        <taxon>Rhodobacterales</taxon>
        <taxon>Roseobacteraceae</taxon>
        <taxon>Roseovarius</taxon>
    </lineage>
</organism>
<dbReference type="GO" id="GO:0005576">
    <property type="term" value="C:extracellular region"/>
    <property type="evidence" value="ECO:0007669"/>
    <property type="project" value="UniProtKB-SubCell"/>
</dbReference>
<keyword evidence="7" id="KW-0472">Membrane</keyword>
<dbReference type="Pfam" id="PF00353">
    <property type="entry name" value="HemolysinCabind"/>
    <property type="match status" value="5"/>
</dbReference>
<dbReference type="PANTHER" id="PTHR38340">
    <property type="entry name" value="S-LAYER PROTEIN"/>
    <property type="match status" value="1"/>
</dbReference>
<evidence type="ECO:0000256" key="3">
    <source>
        <dbReference type="ARBA" id="ARBA00022525"/>
    </source>
</evidence>
<evidence type="ECO:0000313" key="9">
    <source>
        <dbReference type="EMBL" id="SHM19660.1"/>
    </source>
</evidence>
<dbReference type="AlphaFoldDB" id="A0A1M7GTV7"/>
<reference evidence="9 10" key="1">
    <citation type="submission" date="2016-11" db="EMBL/GenBank/DDBJ databases">
        <authorList>
            <person name="Varghese N."/>
            <person name="Submissions S."/>
        </authorList>
    </citation>
    <scope>NUCLEOTIDE SEQUENCE [LARGE SCALE GENOMIC DNA]</scope>
    <source>
        <strain evidence="9 10">DSM 28249</strain>
    </source>
</reference>
<evidence type="ECO:0000256" key="5">
    <source>
        <dbReference type="ARBA" id="ARBA00022737"/>
    </source>
</evidence>
<accession>A0A1M7GTV7</accession>
<evidence type="ECO:0000256" key="2">
    <source>
        <dbReference type="ARBA" id="ARBA00004613"/>
    </source>
</evidence>
<protein>
    <submittedName>
        <fullName evidence="9">Hemolysin-type calcium-binding repeat-containing protein</fullName>
    </submittedName>
</protein>
<evidence type="ECO:0000256" key="8">
    <source>
        <dbReference type="SAM" id="MobiDB-lite"/>
    </source>
</evidence>
<keyword evidence="6" id="KW-0843">Virulence</keyword>
<dbReference type="GO" id="GO:0016020">
    <property type="term" value="C:membrane"/>
    <property type="evidence" value="ECO:0007669"/>
    <property type="project" value="UniProtKB-SubCell"/>
</dbReference>
<dbReference type="SUPFAM" id="SSF51120">
    <property type="entry name" value="beta-Roll"/>
    <property type="match status" value="2"/>
</dbReference>
<keyword evidence="3" id="KW-0964">Secreted</keyword>
<dbReference type="PANTHER" id="PTHR38340:SF1">
    <property type="entry name" value="S-LAYER PROTEIN"/>
    <property type="match status" value="1"/>
</dbReference>
<sequence length="1048" mass="112053">MRYTLAINTADKTYVNPDEVIPASAFGAEFLGWEPFSNFVARNQELNLPHIRWPGGIPVEEGINVDGSADGSREHVFDLKFDNLVEWDRNNGDPREGIKEMFAYANETGATFAMVTPTARYVEKMFEQGDEAGLAQARADARIFAEKLVSGEYGTVPAGFTIEVGSEYYATGIWKKMTSDESGRPYQKDPGPLAEKFGKVFAAVVDEMGEVFADPNLNVDGTEVKLAVQLARHQADPSQNGGDFSDNLDFIEAFIDTGAIDKVDTLLFHKYTPTFDNISRGMDEDANGYRLDDAFALWEQASGGKEFEFLGGYLSPSAGSEERLEYGAPGLTNLLQVNAQFLAAGMDVGTVYAIGHSNGGSLGWRDELLVGGKLFDLMGESIPGKFLYDGFKDNISNVADLGRSYISGNHVNSYVYGNDAEVAVFLAASDFSGDQLDYRLTFDESFVDAEITHLWATGEQLFHPGDGELIGSFGDSLSYTIDLMSSETPSSLDVTFEHDYEVVRIVLEKSELETFETLVLDAPLEMAPVEMLLASAAVSTSGSGAPEDDLLLGTDAADRINGKLGNDMVWGVAGDDTVKGGWGDDSVDGGAGDDKVTGDWGNDQLFGGDGNDVIFGGAGDNVLFGGAGNDRLVASGRLDILDGGAGNDTFIAGAEATILKFTTGQTIGARQEVDTVHDFVLGQDVIDIEGLNFSDRDDRLSSADFLRENASIQGNNLEITLSKGHTVVLKDLVSQLPGTSDVVDFHQIFGTSNTASPEIIEEVPQTPHDWVHAGEGNDVMTGSAGFDRLNGVLGDDTISGGAGDDTVKGGWGNDQLDGGSGDDRVTGDWGNDLLFGGSGNDTIFGGDGSDSLFGGDGDDRLVASGQKDFLAGGAGNDTLEAGAETTILSFTVNDAPFGPVETDIVHGFTLGQDFLEIDGLDFDDENGQPSREEFMLDNASIRGKNLEIRLSEDHTVILKNVTPQIPGDPSVADFQQIFGLGMSSSPPEEEPDFFGGLLTQEPAETGATSLELFFMEMTAGQLETAAQEQMDKEAEDTTVNDPWAFLFA</sequence>
<dbReference type="EMBL" id="FRCB01000005">
    <property type="protein sequence ID" value="SHM19660.1"/>
    <property type="molecule type" value="Genomic_DNA"/>
</dbReference>
<gene>
    <name evidence="9" type="ORF">SAMN05443432_105147</name>
</gene>
<dbReference type="InterPro" id="IPR003995">
    <property type="entry name" value="RTX_toxin_determinant-A"/>
</dbReference>
<dbReference type="RefSeq" id="WP_149779710.1">
    <property type="nucleotide sequence ID" value="NZ_FRCB01000005.1"/>
</dbReference>
<dbReference type="InterPro" id="IPR018511">
    <property type="entry name" value="Hemolysin-typ_Ca-bd_CS"/>
</dbReference>
<dbReference type="GO" id="GO:0005509">
    <property type="term" value="F:calcium ion binding"/>
    <property type="evidence" value="ECO:0007669"/>
    <property type="project" value="InterPro"/>
</dbReference>
<dbReference type="GO" id="GO:0090729">
    <property type="term" value="F:toxin activity"/>
    <property type="evidence" value="ECO:0007669"/>
    <property type="project" value="UniProtKB-KW"/>
</dbReference>
<feature type="region of interest" description="Disordered" evidence="8">
    <location>
        <begin position="800"/>
        <end position="823"/>
    </location>
</feature>
<dbReference type="InterPro" id="IPR050557">
    <property type="entry name" value="RTX_toxin/Mannuronan_C5-epim"/>
</dbReference>
<evidence type="ECO:0000256" key="7">
    <source>
        <dbReference type="ARBA" id="ARBA00023136"/>
    </source>
</evidence>
<dbReference type="Proteomes" id="UP000322545">
    <property type="component" value="Unassembled WGS sequence"/>
</dbReference>
<keyword evidence="10" id="KW-1185">Reference proteome</keyword>
<evidence type="ECO:0000256" key="6">
    <source>
        <dbReference type="ARBA" id="ARBA00023026"/>
    </source>
</evidence>
<comment type="subcellular location">
    <subcellularLocation>
        <location evidence="1">Membrane</location>
    </subcellularLocation>
    <subcellularLocation>
        <location evidence="2">Secreted</location>
    </subcellularLocation>
</comment>
<keyword evidence="5" id="KW-0677">Repeat</keyword>
<dbReference type="PRINTS" id="PR01488">
    <property type="entry name" value="RTXTOXINA"/>
</dbReference>
<name>A0A1M7GTV7_9RHOB</name>
<evidence type="ECO:0000256" key="4">
    <source>
        <dbReference type="ARBA" id="ARBA00022656"/>
    </source>
</evidence>
<dbReference type="InterPro" id="IPR017853">
    <property type="entry name" value="GH"/>
</dbReference>